<dbReference type="PANTHER" id="PTHR34820:SF4">
    <property type="entry name" value="INNER MEMBRANE PROTEIN YEBZ"/>
    <property type="match status" value="1"/>
</dbReference>
<feature type="transmembrane region" description="Helical" evidence="10">
    <location>
        <begin position="94"/>
        <end position="112"/>
    </location>
</feature>
<dbReference type="GO" id="GO:0009055">
    <property type="term" value="F:electron transfer activity"/>
    <property type="evidence" value="ECO:0007669"/>
    <property type="project" value="InterPro"/>
</dbReference>
<evidence type="ECO:0000256" key="7">
    <source>
        <dbReference type="ARBA" id="ARBA00023004"/>
    </source>
</evidence>
<proteinExistence type="predicted"/>
<dbReference type="STRING" id="1505087.AYJ54_45550"/>
<evidence type="ECO:0000256" key="6">
    <source>
        <dbReference type="ARBA" id="ARBA00022989"/>
    </source>
</evidence>
<sequence length="661" mass="70139">MTTTLFGAQWVHLAQCVLLTGAFFLLLLAGRPATDFMRHWEQRVLCWVRWYVIVALASGAVVLAAEAGLFEGRPEAALEPRAIWHAMLETRAGLLWALRHGLLIVLAAFLFLDGDVSTRQDWIAARGEAFLLAALALVLLGSSGHVAASSESPWPQAIDMAHLLGAGVWVGGLPPLALLLCGASQNVAAPDPYAVRTMQRFSRVAFITVLILGGSGIASAWLLVGGVAGLVGTTHGCLLLAKVAVLVLALLLAAASRAMLPALSSPTAAKSSAAARRMALFIAIEAGLVLVVLGLATAMTVTTPALHDDPVWPWPVRISLGALPQVPVLQRLAQLPIASVLAISGLTILAVAFLVRRQPIPLFGTLFALAASGAAIGLQPLMVQAYPTSFVRSPLSYTAGSIAEGMAVFQAHCASCHGTPTPDRATPTGWGSAVDLLVSETARRSAGDLFWLITHGRPSRGMPEFESRLREAQRWQVINFLRALAMGGFYSSGTSQIGAVVQPNNVWLVAPDVTISVGPLTPITLRELRGRRMVLLVLYELPGSRARMTELARQYGTLSVLGAEVVAVPPQSSPEAIAGLSEKPPVLFPVVTDGNEEIAAAYRLFAPGAAHAEFLIDRQGYIRAIWQSNQTGLPDADAVQAQVERLNEEKSPPALPDDHVH</sequence>
<feature type="domain" description="Cytochrome c" evidence="11">
    <location>
        <begin position="400"/>
        <end position="485"/>
    </location>
</feature>
<evidence type="ECO:0000256" key="2">
    <source>
        <dbReference type="ARBA" id="ARBA00022475"/>
    </source>
</evidence>
<keyword evidence="4 10" id="KW-0812">Transmembrane</keyword>
<keyword evidence="5 9" id="KW-0479">Metal-binding</keyword>
<dbReference type="GO" id="GO:0016209">
    <property type="term" value="F:antioxidant activity"/>
    <property type="evidence" value="ECO:0007669"/>
    <property type="project" value="InterPro"/>
</dbReference>
<feature type="transmembrane region" description="Helical" evidence="10">
    <location>
        <begin position="280"/>
        <end position="301"/>
    </location>
</feature>
<keyword evidence="6 10" id="KW-1133">Transmembrane helix</keyword>
<keyword evidence="8 10" id="KW-0472">Membrane</keyword>
<dbReference type="EMBL" id="LUUB01000038">
    <property type="protein sequence ID" value="OAF13007.1"/>
    <property type="molecule type" value="Genomic_DNA"/>
</dbReference>
<feature type="transmembrane region" description="Helical" evidence="10">
    <location>
        <begin position="362"/>
        <end position="382"/>
    </location>
</feature>
<comment type="caution">
    <text evidence="12">The sequence shown here is derived from an EMBL/GenBank/DDBJ whole genome shotgun (WGS) entry which is preliminary data.</text>
</comment>
<dbReference type="GO" id="GO:0020037">
    <property type="term" value="F:heme binding"/>
    <property type="evidence" value="ECO:0007669"/>
    <property type="project" value="InterPro"/>
</dbReference>
<dbReference type="AlphaFoldDB" id="A0A176Z1M5"/>
<evidence type="ECO:0000256" key="1">
    <source>
        <dbReference type="ARBA" id="ARBA00004651"/>
    </source>
</evidence>
<feature type="transmembrane region" description="Helical" evidence="10">
    <location>
        <begin position="204"/>
        <end position="232"/>
    </location>
</feature>
<dbReference type="OrthoDB" id="5514238at2"/>
<evidence type="ECO:0000256" key="5">
    <source>
        <dbReference type="ARBA" id="ARBA00022723"/>
    </source>
</evidence>
<dbReference type="GO" id="GO:0005886">
    <property type="term" value="C:plasma membrane"/>
    <property type="evidence" value="ECO:0007669"/>
    <property type="project" value="UniProtKB-SubCell"/>
</dbReference>
<name>A0A176Z1M5_9BRAD</name>
<keyword evidence="13" id="KW-1185">Reference proteome</keyword>
<evidence type="ECO:0000256" key="10">
    <source>
        <dbReference type="SAM" id="Phobius"/>
    </source>
</evidence>
<dbReference type="InterPro" id="IPR009056">
    <property type="entry name" value="Cyt_c-like_dom"/>
</dbReference>
<dbReference type="Pfam" id="PF05425">
    <property type="entry name" value="CopD"/>
    <property type="match status" value="1"/>
</dbReference>
<evidence type="ECO:0000256" key="8">
    <source>
        <dbReference type="ARBA" id="ARBA00023136"/>
    </source>
</evidence>
<accession>A0A176Z1M5</accession>
<dbReference type="Pfam" id="PF00578">
    <property type="entry name" value="AhpC-TSA"/>
    <property type="match status" value="1"/>
</dbReference>
<evidence type="ECO:0000259" key="11">
    <source>
        <dbReference type="PROSITE" id="PS51007"/>
    </source>
</evidence>
<dbReference type="SUPFAM" id="SSF46626">
    <property type="entry name" value="Cytochrome c"/>
    <property type="match status" value="1"/>
</dbReference>
<dbReference type="GO" id="GO:0006825">
    <property type="term" value="P:copper ion transport"/>
    <property type="evidence" value="ECO:0007669"/>
    <property type="project" value="InterPro"/>
</dbReference>
<feature type="transmembrane region" description="Helical" evidence="10">
    <location>
        <begin position="50"/>
        <end position="70"/>
    </location>
</feature>
<evidence type="ECO:0000256" key="9">
    <source>
        <dbReference type="PROSITE-ProRule" id="PRU00433"/>
    </source>
</evidence>
<comment type="subcellular location">
    <subcellularLocation>
        <location evidence="1">Cell membrane</location>
        <topology evidence="1">Multi-pass membrane protein</topology>
    </subcellularLocation>
</comment>
<protein>
    <recommendedName>
        <fullName evidence="11">Cytochrome c domain-containing protein</fullName>
    </recommendedName>
</protein>
<dbReference type="InterPro" id="IPR008457">
    <property type="entry name" value="Cu-R_CopD_dom"/>
</dbReference>
<dbReference type="Proteomes" id="UP000076959">
    <property type="component" value="Unassembled WGS sequence"/>
</dbReference>
<dbReference type="PROSITE" id="PS51007">
    <property type="entry name" value="CYTC"/>
    <property type="match status" value="1"/>
</dbReference>
<dbReference type="Pfam" id="PF13442">
    <property type="entry name" value="Cytochrome_CBB3"/>
    <property type="match status" value="1"/>
</dbReference>
<keyword evidence="2" id="KW-1003">Cell membrane</keyword>
<dbReference type="InterPro" id="IPR032694">
    <property type="entry name" value="CopC/D"/>
</dbReference>
<dbReference type="PANTHER" id="PTHR34820">
    <property type="entry name" value="INNER MEMBRANE PROTEIN YEBZ"/>
    <property type="match status" value="1"/>
</dbReference>
<feature type="transmembrane region" description="Helical" evidence="10">
    <location>
        <begin position="238"/>
        <end position="260"/>
    </location>
</feature>
<dbReference type="GO" id="GO:0016491">
    <property type="term" value="F:oxidoreductase activity"/>
    <property type="evidence" value="ECO:0007669"/>
    <property type="project" value="InterPro"/>
</dbReference>
<feature type="transmembrane region" description="Helical" evidence="10">
    <location>
        <begin position="333"/>
        <end position="355"/>
    </location>
</feature>
<feature type="transmembrane region" description="Helical" evidence="10">
    <location>
        <begin position="124"/>
        <end position="148"/>
    </location>
</feature>
<dbReference type="InterPro" id="IPR000866">
    <property type="entry name" value="AhpC/TSA"/>
</dbReference>
<dbReference type="Gene3D" id="1.10.760.10">
    <property type="entry name" value="Cytochrome c-like domain"/>
    <property type="match status" value="1"/>
</dbReference>
<dbReference type="GO" id="GO:0046872">
    <property type="term" value="F:metal ion binding"/>
    <property type="evidence" value="ECO:0007669"/>
    <property type="project" value="UniProtKB-KW"/>
</dbReference>
<evidence type="ECO:0000313" key="12">
    <source>
        <dbReference type="EMBL" id="OAF13007.1"/>
    </source>
</evidence>
<dbReference type="Gene3D" id="3.40.30.10">
    <property type="entry name" value="Glutaredoxin"/>
    <property type="match status" value="1"/>
</dbReference>
<gene>
    <name evidence="12" type="ORF">AYJ54_45550</name>
</gene>
<dbReference type="RefSeq" id="WP_063698614.1">
    <property type="nucleotide sequence ID" value="NZ_LUUB01000038.1"/>
</dbReference>
<dbReference type="SUPFAM" id="SSF52833">
    <property type="entry name" value="Thioredoxin-like"/>
    <property type="match status" value="1"/>
</dbReference>
<organism evidence="12 13">
    <name type="scientific">Bradyrhizobium centrolobii</name>
    <dbReference type="NCBI Taxonomy" id="1505087"/>
    <lineage>
        <taxon>Bacteria</taxon>
        <taxon>Pseudomonadati</taxon>
        <taxon>Pseudomonadota</taxon>
        <taxon>Alphaproteobacteria</taxon>
        <taxon>Hyphomicrobiales</taxon>
        <taxon>Nitrobacteraceae</taxon>
        <taxon>Bradyrhizobium</taxon>
    </lineage>
</organism>
<reference evidence="12 13" key="1">
    <citation type="submission" date="2016-03" db="EMBL/GenBank/DDBJ databases">
        <title>Draft Genome Sequence of the Strain BR 10245 (Bradyrhizobium sp.) isolated from nodules of Centrolobium paraense.</title>
        <authorList>
            <person name="Simoes-Araujo J.L.Sr."/>
            <person name="Barauna A.C."/>
            <person name="Silva K."/>
            <person name="Zilli J.E."/>
        </authorList>
    </citation>
    <scope>NUCLEOTIDE SEQUENCE [LARGE SCALE GENOMIC DNA]</scope>
    <source>
        <strain evidence="12 13">BR 10245</strain>
    </source>
</reference>
<evidence type="ECO:0000256" key="4">
    <source>
        <dbReference type="ARBA" id="ARBA00022692"/>
    </source>
</evidence>
<keyword evidence="3 9" id="KW-0349">Heme</keyword>
<dbReference type="InterPro" id="IPR036909">
    <property type="entry name" value="Cyt_c-like_dom_sf"/>
</dbReference>
<feature type="transmembrane region" description="Helical" evidence="10">
    <location>
        <begin position="160"/>
        <end position="183"/>
    </location>
</feature>
<feature type="transmembrane region" description="Helical" evidence="10">
    <location>
        <begin position="12"/>
        <end position="29"/>
    </location>
</feature>
<dbReference type="InterPro" id="IPR036249">
    <property type="entry name" value="Thioredoxin-like_sf"/>
</dbReference>
<evidence type="ECO:0000256" key="3">
    <source>
        <dbReference type="ARBA" id="ARBA00022617"/>
    </source>
</evidence>
<keyword evidence="7 9" id="KW-0408">Iron</keyword>
<evidence type="ECO:0000313" key="13">
    <source>
        <dbReference type="Proteomes" id="UP000076959"/>
    </source>
</evidence>